<gene>
    <name evidence="1" type="ORF">HPB49_009691</name>
</gene>
<proteinExistence type="predicted"/>
<accession>A0ACB8CE51</accession>
<organism evidence="1 2">
    <name type="scientific">Dermacentor silvarum</name>
    <name type="common">Tick</name>
    <dbReference type="NCBI Taxonomy" id="543639"/>
    <lineage>
        <taxon>Eukaryota</taxon>
        <taxon>Metazoa</taxon>
        <taxon>Ecdysozoa</taxon>
        <taxon>Arthropoda</taxon>
        <taxon>Chelicerata</taxon>
        <taxon>Arachnida</taxon>
        <taxon>Acari</taxon>
        <taxon>Parasitiformes</taxon>
        <taxon>Ixodida</taxon>
        <taxon>Ixodoidea</taxon>
        <taxon>Ixodidae</taxon>
        <taxon>Rhipicephalinae</taxon>
        <taxon>Dermacentor</taxon>
    </lineage>
</organism>
<protein>
    <submittedName>
        <fullName evidence="1">Uncharacterized protein</fullName>
    </submittedName>
</protein>
<keyword evidence="2" id="KW-1185">Reference proteome</keyword>
<dbReference type="EMBL" id="CM023476">
    <property type="protein sequence ID" value="KAH7941050.1"/>
    <property type="molecule type" value="Genomic_DNA"/>
</dbReference>
<comment type="caution">
    <text evidence="1">The sequence shown here is derived from an EMBL/GenBank/DDBJ whole genome shotgun (WGS) entry which is preliminary data.</text>
</comment>
<sequence>MEEHWTNLFSGYCTKQAEYCRKLEDFAMQNINYTREQQHQLRHNDPFWNMIYLHSKQMAGLSDAWEREKLDFTREISGITRAFILNLVGDLQDLERALGRKKDLHSFDQVLACTALVKIVGDFDDMYIAHDTWFLYRGMLRVQKKYILPWHRTSSETTPGM</sequence>
<evidence type="ECO:0000313" key="1">
    <source>
        <dbReference type="EMBL" id="KAH7941050.1"/>
    </source>
</evidence>
<dbReference type="Proteomes" id="UP000821865">
    <property type="component" value="Chromosome 7"/>
</dbReference>
<evidence type="ECO:0000313" key="2">
    <source>
        <dbReference type="Proteomes" id="UP000821865"/>
    </source>
</evidence>
<reference evidence="1" key="1">
    <citation type="submission" date="2020-05" db="EMBL/GenBank/DDBJ databases">
        <title>Large-scale comparative analyses of tick genomes elucidate their genetic diversity and vector capacities.</title>
        <authorList>
            <person name="Jia N."/>
            <person name="Wang J."/>
            <person name="Shi W."/>
            <person name="Du L."/>
            <person name="Sun Y."/>
            <person name="Zhan W."/>
            <person name="Jiang J."/>
            <person name="Wang Q."/>
            <person name="Zhang B."/>
            <person name="Ji P."/>
            <person name="Sakyi L.B."/>
            <person name="Cui X."/>
            <person name="Yuan T."/>
            <person name="Jiang B."/>
            <person name="Yang W."/>
            <person name="Lam T.T.-Y."/>
            <person name="Chang Q."/>
            <person name="Ding S."/>
            <person name="Wang X."/>
            <person name="Zhu J."/>
            <person name="Ruan X."/>
            <person name="Zhao L."/>
            <person name="Wei J."/>
            <person name="Que T."/>
            <person name="Du C."/>
            <person name="Cheng J."/>
            <person name="Dai P."/>
            <person name="Han X."/>
            <person name="Huang E."/>
            <person name="Gao Y."/>
            <person name="Liu J."/>
            <person name="Shao H."/>
            <person name="Ye R."/>
            <person name="Li L."/>
            <person name="Wei W."/>
            <person name="Wang X."/>
            <person name="Wang C."/>
            <person name="Yang T."/>
            <person name="Huo Q."/>
            <person name="Li W."/>
            <person name="Guo W."/>
            <person name="Chen H."/>
            <person name="Zhou L."/>
            <person name="Ni X."/>
            <person name="Tian J."/>
            <person name="Zhou Y."/>
            <person name="Sheng Y."/>
            <person name="Liu T."/>
            <person name="Pan Y."/>
            <person name="Xia L."/>
            <person name="Li J."/>
            <person name="Zhao F."/>
            <person name="Cao W."/>
        </authorList>
    </citation>
    <scope>NUCLEOTIDE SEQUENCE</scope>
    <source>
        <strain evidence="1">Dsil-2018</strain>
    </source>
</reference>
<name>A0ACB8CE51_DERSI</name>